<evidence type="ECO:0000313" key="2">
    <source>
        <dbReference type="Proteomes" id="UP001238334"/>
    </source>
</evidence>
<proteinExistence type="predicted"/>
<accession>A0A9Y2KUG7</accession>
<keyword evidence="2" id="KW-1185">Reference proteome</keyword>
<dbReference type="EMBL" id="CP127247">
    <property type="protein sequence ID" value="WIY23360.1"/>
    <property type="molecule type" value="Genomic_DNA"/>
</dbReference>
<organism evidence="1 2">
    <name type="scientific">Parasedimentitalea psychrophila</name>
    <dbReference type="NCBI Taxonomy" id="2997337"/>
    <lineage>
        <taxon>Bacteria</taxon>
        <taxon>Pseudomonadati</taxon>
        <taxon>Pseudomonadota</taxon>
        <taxon>Alphaproteobacteria</taxon>
        <taxon>Rhodobacterales</taxon>
        <taxon>Paracoccaceae</taxon>
        <taxon>Parasedimentitalea</taxon>
    </lineage>
</organism>
<dbReference type="AlphaFoldDB" id="A0A9Y2KUG7"/>
<name>A0A9Y2KUG7_9RHOB</name>
<gene>
    <name evidence="1" type="ORF">QPJ95_11855</name>
</gene>
<dbReference type="Proteomes" id="UP001238334">
    <property type="component" value="Chromosome"/>
</dbReference>
<reference evidence="1 2" key="1">
    <citation type="submission" date="2023-06" db="EMBL/GenBank/DDBJ databases">
        <title>Parasedimentitalea psychrophila sp. nov., a psychrophilic bacterium isolated from deep-sea sediment.</title>
        <authorList>
            <person name="Li A."/>
        </authorList>
    </citation>
    <scope>NUCLEOTIDE SEQUENCE [LARGE SCALE GENOMIC DNA]</scope>
    <source>
        <strain evidence="1 2">QS115</strain>
    </source>
</reference>
<protein>
    <submittedName>
        <fullName evidence="1">Uncharacterized protein</fullName>
    </submittedName>
</protein>
<dbReference type="RefSeq" id="WP_270918034.1">
    <property type="nucleotide sequence ID" value="NZ_CP127247.1"/>
</dbReference>
<dbReference type="KEGG" id="ppso:QPJ95_11855"/>
<sequence>MTSFISRVGDDGVRVTSARVLSEDELADKARRAEQSAVALQIRDLSPAEFRGMLASEELLGDVWDAMRADLKGKADTASKDMRFALAANRSKDFYTLAGTLKMVGKFRSYAQSLYPGTDLTDGLSDATITAAWKETVARVGT</sequence>
<evidence type="ECO:0000313" key="1">
    <source>
        <dbReference type="EMBL" id="WIY23360.1"/>
    </source>
</evidence>